<dbReference type="InterPro" id="IPR052523">
    <property type="entry name" value="Trichothecene_AcTrans"/>
</dbReference>
<dbReference type="OrthoDB" id="4738875at2759"/>
<proteinExistence type="predicted"/>
<dbReference type="InterPro" id="IPR016181">
    <property type="entry name" value="Acyl_CoA_acyltransferase"/>
</dbReference>
<sequence length="216" mass="23555">MSIQIRHISDPSEEEMLRAANVLHEAFGKQYFLGALGGNQSLVEPFLLGHVKAAVIGGNLYVAELPNEGIVGVALWFGPGQKFLGSSEQLNAGWNQTMDQLNETARKWWDKFLIFVDEVAEKIFGDGQKLASYHLQTFGVLPDHQKKGYGTLLMKTVQQKAAKESTTVTVETMGESAVPIYKGMGFQVIGPVVVDTPSGAKANAYGFKVERSLPPV</sequence>
<evidence type="ECO:0000313" key="3">
    <source>
        <dbReference type="Proteomes" id="UP000054279"/>
    </source>
</evidence>
<dbReference type="Proteomes" id="UP000054279">
    <property type="component" value="Unassembled WGS sequence"/>
</dbReference>
<dbReference type="SUPFAM" id="SSF55729">
    <property type="entry name" value="Acyl-CoA N-acyltransferases (Nat)"/>
    <property type="match status" value="1"/>
</dbReference>
<dbReference type="GO" id="GO:0016747">
    <property type="term" value="F:acyltransferase activity, transferring groups other than amino-acyl groups"/>
    <property type="evidence" value="ECO:0007669"/>
    <property type="project" value="InterPro"/>
</dbReference>
<dbReference type="PROSITE" id="PS51186">
    <property type="entry name" value="GNAT"/>
    <property type="match status" value="1"/>
</dbReference>
<dbReference type="AlphaFoldDB" id="A0A0C9VGH1"/>
<evidence type="ECO:0000259" key="1">
    <source>
        <dbReference type="PROSITE" id="PS51186"/>
    </source>
</evidence>
<gene>
    <name evidence="2" type="ORF">M422DRAFT_211995</name>
</gene>
<dbReference type="InterPro" id="IPR000182">
    <property type="entry name" value="GNAT_dom"/>
</dbReference>
<dbReference type="PANTHER" id="PTHR42791">
    <property type="entry name" value="GNAT FAMILY ACETYLTRANSFERASE"/>
    <property type="match status" value="1"/>
</dbReference>
<organism evidence="2 3">
    <name type="scientific">Sphaerobolus stellatus (strain SS14)</name>
    <dbReference type="NCBI Taxonomy" id="990650"/>
    <lineage>
        <taxon>Eukaryota</taxon>
        <taxon>Fungi</taxon>
        <taxon>Dikarya</taxon>
        <taxon>Basidiomycota</taxon>
        <taxon>Agaricomycotina</taxon>
        <taxon>Agaricomycetes</taxon>
        <taxon>Phallomycetidae</taxon>
        <taxon>Geastrales</taxon>
        <taxon>Sphaerobolaceae</taxon>
        <taxon>Sphaerobolus</taxon>
    </lineage>
</organism>
<dbReference type="Gene3D" id="3.40.630.30">
    <property type="match status" value="1"/>
</dbReference>
<dbReference type="HOGENOM" id="CLU_086106_0_0_1"/>
<keyword evidence="3" id="KW-1185">Reference proteome</keyword>
<dbReference type="Pfam" id="PF13673">
    <property type="entry name" value="Acetyltransf_10"/>
    <property type="match status" value="1"/>
</dbReference>
<evidence type="ECO:0000313" key="2">
    <source>
        <dbReference type="EMBL" id="KIJ36705.1"/>
    </source>
</evidence>
<dbReference type="EMBL" id="KN837175">
    <property type="protein sequence ID" value="KIJ36705.1"/>
    <property type="molecule type" value="Genomic_DNA"/>
</dbReference>
<name>A0A0C9VGH1_SPHS4</name>
<accession>A0A0C9VGH1</accession>
<dbReference type="PANTHER" id="PTHR42791:SF1">
    <property type="entry name" value="N-ACETYLTRANSFERASE DOMAIN-CONTAINING PROTEIN"/>
    <property type="match status" value="1"/>
</dbReference>
<feature type="domain" description="N-acetyltransferase" evidence="1">
    <location>
        <begin position="75"/>
        <end position="210"/>
    </location>
</feature>
<protein>
    <recommendedName>
        <fullName evidence="1">N-acetyltransferase domain-containing protein</fullName>
    </recommendedName>
</protein>
<dbReference type="CDD" id="cd04301">
    <property type="entry name" value="NAT_SF"/>
    <property type="match status" value="1"/>
</dbReference>
<reference evidence="2 3" key="1">
    <citation type="submission" date="2014-06" db="EMBL/GenBank/DDBJ databases">
        <title>Evolutionary Origins and Diversification of the Mycorrhizal Mutualists.</title>
        <authorList>
            <consortium name="DOE Joint Genome Institute"/>
            <consortium name="Mycorrhizal Genomics Consortium"/>
            <person name="Kohler A."/>
            <person name="Kuo A."/>
            <person name="Nagy L.G."/>
            <person name="Floudas D."/>
            <person name="Copeland A."/>
            <person name="Barry K.W."/>
            <person name="Cichocki N."/>
            <person name="Veneault-Fourrey C."/>
            <person name="LaButti K."/>
            <person name="Lindquist E.A."/>
            <person name="Lipzen A."/>
            <person name="Lundell T."/>
            <person name="Morin E."/>
            <person name="Murat C."/>
            <person name="Riley R."/>
            <person name="Ohm R."/>
            <person name="Sun H."/>
            <person name="Tunlid A."/>
            <person name="Henrissat B."/>
            <person name="Grigoriev I.V."/>
            <person name="Hibbett D.S."/>
            <person name="Martin F."/>
        </authorList>
    </citation>
    <scope>NUCLEOTIDE SEQUENCE [LARGE SCALE GENOMIC DNA]</scope>
    <source>
        <strain evidence="2 3">SS14</strain>
    </source>
</reference>